<dbReference type="Gene3D" id="2.60.40.10">
    <property type="entry name" value="Immunoglobulins"/>
    <property type="match status" value="1"/>
</dbReference>
<dbReference type="GO" id="GO:0004565">
    <property type="term" value="F:beta-galactosidase activity"/>
    <property type="evidence" value="ECO:0007669"/>
    <property type="project" value="UniProtKB-EC"/>
</dbReference>
<dbReference type="PANTHER" id="PTHR46323:SF2">
    <property type="entry name" value="BETA-GALACTOSIDASE"/>
    <property type="match status" value="1"/>
</dbReference>
<keyword evidence="10" id="KW-1185">Reference proteome</keyword>
<dbReference type="SUPFAM" id="SSF49303">
    <property type="entry name" value="beta-Galactosidase/glucuronidase domain"/>
    <property type="match status" value="1"/>
</dbReference>
<sequence>MIELDRYWENPRWLARGRVPAGAYSIPFPAGDVRKLDVLQRASSDCYRSLSGGWRQRVYPNWGALPGDFISPGGSTSAWAVAMVPSGIPCIGADSTVPFCIDPPYIPWDTPVAAYVRDFELPKSWAEDREIHFVLEGVRSCCFLWVNGSLVGYSQGSGLPSEFVITPWLGSGKNRIAVAVFAWCDGSYLESYGAPWGLVRDVYVLARHKGHVRDVWIRAEKGMGEAQFLCEVTADGEGSVEAVLLDQDGSIVDSQSEYVEAEGPCEIRLHVPSSRLWSPRDPYTYQIQIRKGKEALPYTVGIREPFDKKQWEWGILQPENSRTIEELWRLLSALKRQNRSAIFLKGTADPRLVELCSRIGLYVVESADIQIPEECREIADDPVWREAFLERMTRMVERDKNQVCIIGWGAGADTELDGKANIKAMEEWVERRDAERSWQPSERTRLEESNGIGKTPVGWHRCREALRQKLNIWKTEGIVYIEGEEILYTFHLGRGAPMQLQYQGMNMMQRFPEMVMWEKDGKPVQGWNVHEVQIYDERPEKLHFMTKYSLGTPGCRPVETGQAKWTFQPDGGLYLWISPQLCRQESEVALCLTVPQWMERLDVEYCGSAGPGHSGQVGDEMGIWLSNVQWASVTNIAGLGLYFESDRAMSIRLQDFQTEDGVERRLYLCPARTKGKDCHLHIQPILKDDGGVCYEAGGCH</sequence>
<dbReference type="GO" id="GO:0005990">
    <property type="term" value="P:lactose catabolic process"/>
    <property type="evidence" value="ECO:0007669"/>
    <property type="project" value="TreeGrafter"/>
</dbReference>
<dbReference type="InterPro" id="IPR006102">
    <property type="entry name" value="Ig-like_GH2"/>
</dbReference>
<dbReference type="SUPFAM" id="SSF51445">
    <property type="entry name" value="(Trans)glycosidases"/>
    <property type="match status" value="1"/>
</dbReference>
<feature type="domain" description="Glycoside hydrolase family 2 catalytic" evidence="7">
    <location>
        <begin position="349"/>
        <end position="437"/>
    </location>
</feature>
<dbReference type="Gene3D" id="3.20.20.80">
    <property type="entry name" value="Glycosidases"/>
    <property type="match status" value="1"/>
</dbReference>
<evidence type="ECO:0000259" key="6">
    <source>
        <dbReference type="Pfam" id="PF00703"/>
    </source>
</evidence>
<dbReference type="InterPro" id="IPR017853">
    <property type="entry name" value="GH"/>
</dbReference>
<keyword evidence="5" id="KW-0326">Glycosidase</keyword>
<comment type="caution">
    <text evidence="9">The sequence shown here is derived from an EMBL/GenBank/DDBJ whole genome shotgun (WGS) entry which is preliminary data.</text>
</comment>
<comment type="catalytic activity">
    <reaction evidence="1">
        <text>Hydrolysis of terminal non-reducing beta-D-galactose residues in beta-D-galactosides.</text>
        <dbReference type="EC" id="3.2.1.23"/>
    </reaction>
</comment>
<gene>
    <name evidence="9" type="ORF">H8730_04705</name>
</gene>
<evidence type="ECO:0000259" key="8">
    <source>
        <dbReference type="Pfam" id="PF02837"/>
    </source>
</evidence>
<dbReference type="Gene3D" id="2.60.120.260">
    <property type="entry name" value="Galactose-binding domain-like"/>
    <property type="match status" value="1"/>
</dbReference>
<evidence type="ECO:0000256" key="5">
    <source>
        <dbReference type="ARBA" id="ARBA00023295"/>
    </source>
</evidence>
<dbReference type="EC" id="3.2.1.23" evidence="3"/>
<evidence type="ECO:0000256" key="4">
    <source>
        <dbReference type="ARBA" id="ARBA00022801"/>
    </source>
</evidence>
<dbReference type="InterPro" id="IPR013783">
    <property type="entry name" value="Ig-like_fold"/>
</dbReference>
<reference evidence="9" key="1">
    <citation type="submission" date="2020-08" db="EMBL/GenBank/DDBJ databases">
        <title>Genome public.</title>
        <authorList>
            <person name="Liu C."/>
            <person name="Sun Q."/>
        </authorList>
    </citation>
    <scope>NUCLEOTIDE SEQUENCE</scope>
    <source>
        <strain evidence="9">NSJ-32</strain>
    </source>
</reference>
<feature type="domain" description="Glycoside hydrolase family 2 immunoglobulin-like beta-sandwich" evidence="6">
    <location>
        <begin position="211"/>
        <end position="303"/>
    </location>
</feature>
<evidence type="ECO:0000313" key="10">
    <source>
        <dbReference type="Proteomes" id="UP000657006"/>
    </source>
</evidence>
<dbReference type="EMBL" id="JACRSQ010000004">
    <property type="protein sequence ID" value="MBC8542845.1"/>
    <property type="molecule type" value="Genomic_DNA"/>
</dbReference>
<dbReference type="Pfam" id="PF02837">
    <property type="entry name" value="Glyco_hydro_2_N"/>
    <property type="match status" value="1"/>
</dbReference>
<dbReference type="Pfam" id="PF02836">
    <property type="entry name" value="Glyco_hydro_2_C"/>
    <property type="match status" value="1"/>
</dbReference>
<dbReference type="RefSeq" id="WP_177719551.1">
    <property type="nucleotide sequence ID" value="NZ_JACRSQ010000004.1"/>
</dbReference>
<dbReference type="Proteomes" id="UP000657006">
    <property type="component" value="Unassembled WGS sequence"/>
</dbReference>
<keyword evidence="4" id="KW-0378">Hydrolase</keyword>
<evidence type="ECO:0000256" key="2">
    <source>
        <dbReference type="ARBA" id="ARBA00007401"/>
    </source>
</evidence>
<proteinExistence type="inferred from homology"/>
<dbReference type="Pfam" id="PF00703">
    <property type="entry name" value="Glyco_hydro_2"/>
    <property type="match status" value="1"/>
</dbReference>
<dbReference type="PANTHER" id="PTHR46323">
    <property type="entry name" value="BETA-GALACTOSIDASE"/>
    <property type="match status" value="1"/>
</dbReference>
<feature type="domain" description="Glycosyl hydrolases family 2 sugar binding" evidence="8">
    <location>
        <begin position="91"/>
        <end position="204"/>
    </location>
</feature>
<protein>
    <recommendedName>
        <fullName evidence="3">beta-galactosidase</fullName>
        <ecNumber evidence="3">3.2.1.23</ecNumber>
    </recommendedName>
</protein>
<dbReference type="GO" id="GO:0009341">
    <property type="term" value="C:beta-galactosidase complex"/>
    <property type="evidence" value="ECO:0007669"/>
    <property type="project" value="TreeGrafter"/>
</dbReference>
<dbReference type="InterPro" id="IPR036156">
    <property type="entry name" value="Beta-gal/glucu_dom_sf"/>
</dbReference>
<dbReference type="InterPro" id="IPR008979">
    <property type="entry name" value="Galactose-bd-like_sf"/>
</dbReference>
<evidence type="ECO:0000256" key="3">
    <source>
        <dbReference type="ARBA" id="ARBA00012756"/>
    </source>
</evidence>
<organism evidence="9 10">
    <name type="scientific">Bianquea renquensis</name>
    <dbReference type="NCBI Taxonomy" id="2763661"/>
    <lineage>
        <taxon>Bacteria</taxon>
        <taxon>Bacillati</taxon>
        <taxon>Bacillota</taxon>
        <taxon>Clostridia</taxon>
        <taxon>Eubacteriales</taxon>
        <taxon>Bianqueaceae</taxon>
        <taxon>Bianquea</taxon>
    </lineage>
</organism>
<evidence type="ECO:0000259" key="7">
    <source>
        <dbReference type="Pfam" id="PF02836"/>
    </source>
</evidence>
<dbReference type="InterPro" id="IPR006104">
    <property type="entry name" value="Glyco_hydro_2_N"/>
</dbReference>
<comment type="similarity">
    <text evidence="2">Belongs to the glycosyl hydrolase 2 family.</text>
</comment>
<dbReference type="InterPro" id="IPR006103">
    <property type="entry name" value="Glyco_hydro_2_cat"/>
</dbReference>
<dbReference type="InterPro" id="IPR050347">
    <property type="entry name" value="Bact_Beta-galactosidase"/>
</dbReference>
<name>A0A926DPL0_9FIRM</name>
<dbReference type="SUPFAM" id="SSF49785">
    <property type="entry name" value="Galactose-binding domain-like"/>
    <property type="match status" value="1"/>
</dbReference>
<evidence type="ECO:0000256" key="1">
    <source>
        <dbReference type="ARBA" id="ARBA00001412"/>
    </source>
</evidence>
<dbReference type="AlphaFoldDB" id="A0A926DPL0"/>
<accession>A0A926DPL0</accession>
<evidence type="ECO:0000313" key="9">
    <source>
        <dbReference type="EMBL" id="MBC8542845.1"/>
    </source>
</evidence>